<feature type="transmembrane region" description="Helical" evidence="10">
    <location>
        <begin position="21"/>
        <end position="42"/>
    </location>
</feature>
<feature type="region of interest" description="Disordered" evidence="9">
    <location>
        <begin position="394"/>
        <end position="420"/>
    </location>
</feature>
<evidence type="ECO:0000256" key="9">
    <source>
        <dbReference type="SAM" id="MobiDB-lite"/>
    </source>
</evidence>
<dbReference type="PANTHER" id="PTHR30009:SF4">
    <property type="entry name" value="PTS SYSTEM N-ACETYLGLUCOSAMINE-SPECIFIC EIICBA COMPONENT"/>
    <property type="match status" value="1"/>
</dbReference>
<evidence type="ECO:0000256" key="6">
    <source>
        <dbReference type="ARBA" id="ARBA00022692"/>
    </source>
</evidence>
<feature type="domain" description="PTS EIIC type-1" evidence="11">
    <location>
        <begin position="12"/>
        <end position="396"/>
    </location>
</feature>
<dbReference type="GO" id="GO:0015764">
    <property type="term" value="P:N-acetylglucosamine transport"/>
    <property type="evidence" value="ECO:0007669"/>
    <property type="project" value="TreeGrafter"/>
</dbReference>
<name>A0A840PR48_9PSEU</name>
<evidence type="ECO:0000256" key="10">
    <source>
        <dbReference type="SAM" id="Phobius"/>
    </source>
</evidence>
<feature type="transmembrane region" description="Helical" evidence="10">
    <location>
        <begin position="260"/>
        <end position="280"/>
    </location>
</feature>
<organism evidence="12 13">
    <name type="scientific">Saccharopolyspora phatthalungensis</name>
    <dbReference type="NCBI Taxonomy" id="664693"/>
    <lineage>
        <taxon>Bacteria</taxon>
        <taxon>Bacillati</taxon>
        <taxon>Actinomycetota</taxon>
        <taxon>Actinomycetes</taxon>
        <taxon>Pseudonocardiales</taxon>
        <taxon>Pseudonocardiaceae</taxon>
        <taxon>Saccharopolyspora</taxon>
    </lineage>
</organism>
<dbReference type="InterPro" id="IPR003352">
    <property type="entry name" value="PTS_EIIC"/>
</dbReference>
<feature type="transmembrane region" description="Helical" evidence="10">
    <location>
        <begin position="310"/>
        <end position="333"/>
    </location>
</feature>
<keyword evidence="8 10" id="KW-0472">Membrane</keyword>
<feature type="transmembrane region" description="Helical" evidence="10">
    <location>
        <begin position="62"/>
        <end position="90"/>
    </location>
</feature>
<dbReference type="GO" id="GO:0090563">
    <property type="term" value="F:protein-phosphocysteine-sugar phosphotransferase activity"/>
    <property type="evidence" value="ECO:0007669"/>
    <property type="project" value="TreeGrafter"/>
</dbReference>
<sequence length="420" mass="44580">MSASATTAIGNRKGFALLQRLGRSLMLPIAVLPAAALLLRLGQPDLLGAEGLGHGLPWLQPVAGVIGSAGNALFNYLPLLFAIGVAIGFAKKSDGSTALAGAVGYLVLSGVLWEITGTQADKAFNKGPYGVLGGIIAGLAAAWLWQRYHRVKLPAYLGFFGGRRFVPIITAFAMLIVGVVLGLLYPIFDAVLTAFSNAVTQNAVLGGGIYGVVNRLLVPFGLHHIPNNVVWFLFGDYHGEKGDISRFFAGDPTAGTFMTGFFPILMFGLPGAALAIWQCAKPTQRKIVGGVMFSAALTAFLTGISEPLEFSFLFVAWPLFLIHALLTGTALALTNALGIHAGFGFSSGAIDYVLNFGISQHSLWLIPIGLVYGVIYYFVFRFAITKWQLRTPGREEDDTDTAEVSTDNAGGSVKPDPAKR</sequence>
<protein>
    <submittedName>
        <fullName evidence="12">PTS system N-acetylglucosamine-specific IIC component</fullName>
    </submittedName>
</protein>
<evidence type="ECO:0000256" key="8">
    <source>
        <dbReference type="ARBA" id="ARBA00023136"/>
    </source>
</evidence>
<accession>A0A840PR48</accession>
<evidence type="ECO:0000256" key="5">
    <source>
        <dbReference type="ARBA" id="ARBA00022683"/>
    </source>
</evidence>
<dbReference type="PROSITE" id="PS51103">
    <property type="entry name" value="PTS_EIIC_TYPE_1"/>
    <property type="match status" value="1"/>
</dbReference>
<dbReference type="EMBL" id="JACHIW010000001">
    <property type="protein sequence ID" value="MBB5152782.1"/>
    <property type="molecule type" value="Genomic_DNA"/>
</dbReference>
<keyword evidence="6 10" id="KW-0812">Transmembrane</keyword>
<dbReference type="GO" id="GO:0005886">
    <property type="term" value="C:plasma membrane"/>
    <property type="evidence" value="ECO:0007669"/>
    <property type="project" value="UniProtKB-SubCell"/>
</dbReference>
<evidence type="ECO:0000313" key="12">
    <source>
        <dbReference type="EMBL" id="MBB5152782.1"/>
    </source>
</evidence>
<feature type="transmembrane region" description="Helical" evidence="10">
    <location>
        <begin position="165"/>
        <end position="188"/>
    </location>
</feature>
<evidence type="ECO:0000256" key="2">
    <source>
        <dbReference type="ARBA" id="ARBA00022448"/>
    </source>
</evidence>
<keyword evidence="4" id="KW-0762">Sugar transport</keyword>
<dbReference type="InterPro" id="IPR050429">
    <property type="entry name" value="PTS_Glucose_EIICBA"/>
</dbReference>
<keyword evidence="2" id="KW-0813">Transport</keyword>
<evidence type="ECO:0000259" key="11">
    <source>
        <dbReference type="PROSITE" id="PS51103"/>
    </source>
</evidence>
<feature type="transmembrane region" description="Helical" evidence="10">
    <location>
        <begin position="287"/>
        <end position="304"/>
    </location>
</feature>
<comment type="subcellular location">
    <subcellularLocation>
        <location evidence="1">Cell membrane</location>
        <topology evidence="1">Multi-pass membrane protein</topology>
    </subcellularLocation>
</comment>
<evidence type="ECO:0000256" key="1">
    <source>
        <dbReference type="ARBA" id="ARBA00004651"/>
    </source>
</evidence>
<gene>
    <name evidence="12" type="ORF">BJ970_000316</name>
</gene>
<dbReference type="PANTHER" id="PTHR30009">
    <property type="entry name" value="CYTOCHROME C-TYPE SYNTHESIS PROTEIN AND PTS TRANSMEMBRANE COMPONENT"/>
    <property type="match status" value="1"/>
</dbReference>
<dbReference type="GO" id="GO:0009401">
    <property type="term" value="P:phosphoenolpyruvate-dependent sugar phosphotransferase system"/>
    <property type="evidence" value="ECO:0007669"/>
    <property type="project" value="UniProtKB-KW"/>
</dbReference>
<dbReference type="Pfam" id="PF02378">
    <property type="entry name" value="PTS_EIIC"/>
    <property type="match status" value="1"/>
</dbReference>
<dbReference type="AlphaFoldDB" id="A0A840PR48"/>
<keyword evidence="3" id="KW-1003">Cell membrane</keyword>
<dbReference type="Proteomes" id="UP000584374">
    <property type="component" value="Unassembled WGS sequence"/>
</dbReference>
<evidence type="ECO:0000256" key="3">
    <source>
        <dbReference type="ARBA" id="ARBA00022475"/>
    </source>
</evidence>
<evidence type="ECO:0000256" key="4">
    <source>
        <dbReference type="ARBA" id="ARBA00022597"/>
    </source>
</evidence>
<dbReference type="InterPro" id="IPR013013">
    <property type="entry name" value="PTS_EIIC_1"/>
</dbReference>
<feature type="transmembrane region" description="Helical" evidence="10">
    <location>
        <begin position="364"/>
        <end position="384"/>
    </location>
</feature>
<evidence type="ECO:0000256" key="7">
    <source>
        <dbReference type="ARBA" id="ARBA00022989"/>
    </source>
</evidence>
<keyword evidence="7 10" id="KW-1133">Transmembrane helix</keyword>
<feature type="transmembrane region" description="Helical" evidence="10">
    <location>
        <begin position="127"/>
        <end position="145"/>
    </location>
</feature>
<dbReference type="RefSeq" id="WP_184722653.1">
    <property type="nucleotide sequence ID" value="NZ_JACHIW010000001.1"/>
</dbReference>
<comment type="caution">
    <text evidence="12">The sequence shown here is derived from an EMBL/GenBank/DDBJ whole genome shotgun (WGS) entry which is preliminary data.</text>
</comment>
<keyword evidence="5" id="KW-0598">Phosphotransferase system</keyword>
<evidence type="ECO:0000313" key="13">
    <source>
        <dbReference type="Proteomes" id="UP000584374"/>
    </source>
</evidence>
<feature type="transmembrane region" description="Helical" evidence="10">
    <location>
        <begin position="97"/>
        <end position="115"/>
    </location>
</feature>
<keyword evidence="13" id="KW-1185">Reference proteome</keyword>
<dbReference type="GO" id="GO:0008982">
    <property type="term" value="F:protein-N(PI)-phosphohistidine-sugar phosphotransferase activity"/>
    <property type="evidence" value="ECO:0007669"/>
    <property type="project" value="InterPro"/>
</dbReference>
<reference evidence="12 13" key="1">
    <citation type="submission" date="2020-08" db="EMBL/GenBank/DDBJ databases">
        <title>Sequencing the genomes of 1000 actinobacteria strains.</title>
        <authorList>
            <person name="Klenk H.-P."/>
        </authorList>
    </citation>
    <scope>NUCLEOTIDE SEQUENCE [LARGE SCALE GENOMIC DNA]</scope>
    <source>
        <strain evidence="12 13">DSM 45584</strain>
    </source>
</reference>
<proteinExistence type="predicted"/>